<comment type="caution">
    <text evidence="2">The sequence shown here is derived from an EMBL/GenBank/DDBJ whole genome shotgun (WGS) entry which is preliminary data.</text>
</comment>
<dbReference type="GO" id="GO:0044010">
    <property type="term" value="P:single-species biofilm formation"/>
    <property type="evidence" value="ECO:0007669"/>
    <property type="project" value="TreeGrafter"/>
</dbReference>
<dbReference type="PANTHER" id="PTHR39586">
    <property type="entry name" value="CYTOPLASMIC PROTEIN-RELATED"/>
    <property type="match status" value="1"/>
</dbReference>
<dbReference type="RefSeq" id="WP_138620619.1">
    <property type="nucleotide sequence ID" value="NZ_SZVP01000002.1"/>
</dbReference>
<sequence length="111" mass="12580">MIKTVLQNITTLLEALTRELISLHLWQVKTPSVAELTSRAPFCCDTLAFEQWLQFIFIPKLTLMITEQQTLPSTIALTPMAEEAFKHLASNNEALLEVILKIDHTLTMQGK</sequence>
<dbReference type="Proteomes" id="UP000307702">
    <property type="component" value="Unassembled WGS sequence"/>
</dbReference>
<evidence type="ECO:0000313" key="3">
    <source>
        <dbReference type="Proteomes" id="UP000307702"/>
    </source>
</evidence>
<gene>
    <name evidence="2" type="ORF">FCS21_03510</name>
</gene>
<proteinExistence type="predicted"/>
<name>A0A8H2JNK7_9GAMM</name>
<dbReference type="InterPro" id="IPR023376">
    <property type="entry name" value="YqcC-like_dom"/>
</dbReference>
<keyword evidence="3" id="KW-1185">Reference proteome</keyword>
<dbReference type="AlphaFoldDB" id="A0A8H2JNK7"/>
<dbReference type="OrthoDB" id="8794567at2"/>
<dbReference type="InterPro" id="IPR007384">
    <property type="entry name" value="UCP006257"/>
</dbReference>
<evidence type="ECO:0000313" key="2">
    <source>
        <dbReference type="EMBL" id="TMM46858.1"/>
    </source>
</evidence>
<reference evidence="2 3" key="1">
    <citation type="submission" date="2019-05" db="EMBL/GenBank/DDBJ databases">
        <title>Colwellia ponticola sp. nov., isolated from seawater.</title>
        <authorList>
            <person name="Yoon J.-H."/>
        </authorList>
    </citation>
    <scope>NUCLEOTIDE SEQUENCE [LARGE SCALE GENOMIC DNA]</scope>
    <source>
        <strain evidence="2 3">OISW-25</strain>
    </source>
</reference>
<dbReference type="InterPro" id="IPR036814">
    <property type="entry name" value="YqcC-like_sf"/>
</dbReference>
<dbReference type="EMBL" id="SZVP01000002">
    <property type="protein sequence ID" value="TMM46858.1"/>
    <property type="molecule type" value="Genomic_DNA"/>
</dbReference>
<feature type="domain" description="YqcC-like" evidence="1">
    <location>
        <begin position="9"/>
        <end position="104"/>
    </location>
</feature>
<dbReference type="SUPFAM" id="SSF158452">
    <property type="entry name" value="YqcC-like"/>
    <property type="match status" value="1"/>
</dbReference>
<dbReference type="PIRSF" id="PIRSF006257">
    <property type="entry name" value="UCP006257"/>
    <property type="match status" value="1"/>
</dbReference>
<protein>
    <submittedName>
        <fullName evidence="2">YqcC family protein</fullName>
    </submittedName>
</protein>
<organism evidence="2 3">
    <name type="scientific">Colwellia ponticola</name>
    <dbReference type="NCBI Taxonomy" id="2304625"/>
    <lineage>
        <taxon>Bacteria</taxon>
        <taxon>Pseudomonadati</taxon>
        <taxon>Pseudomonadota</taxon>
        <taxon>Gammaproteobacteria</taxon>
        <taxon>Alteromonadales</taxon>
        <taxon>Colwelliaceae</taxon>
        <taxon>Colwellia</taxon>
    </lineage>
</organism>
<dbReference type="PANTHER" id="PTHR39586:SF1">
    <property type="entry name" value="CYTOPLASMIC PROTEIN"/>
    <property type="match status" value="1"/>
</dbReference>
<dbReference type="Gene3D" id="1.20.1440.40">
    <property type="entry name" value="YqcC-like"/>
    <property type="match status" value="1"/>
</dbReference>
<evidence type="ECO:0000259" key="1">
    <source>
        <dbReference type="Pfam" id="PF04287"/>
    </source>
</evidence>
<dbReference type="Pfam" id="PF04287">
    <property type="entry name" value="DUF446"/>
    <property type="match status" value="1"/>
</dbReference>
<accession>A0A8H2JNK7</accession>